<dbReference type="InterPro" id="IPR011009">
    <property type="entry name" value="Kinase-like_dom_sf"/>
</dbReference>
<dbReference type="PANTHER" id="PTHR43883">
    <property type="entry name" value="SLR0207 PROTEIN"/>
    <property type="match status" value="1"/>
</dbReference>
<sequence length="523" mass="56845">MAPSSRDLSTGREVRRPLRQTRPRSDHWPMTTAEETAADDSPVNDMAAEVYETHTGVVLLLGEKAYKIKKPVTTDFLDFSAPEQRERVCAREVELNSRLAPGSYLGVAHMHGPGHDVPEPVVVMRRYPDRYRLRSMVIRGESTENHLTMLASMLARFHATADRRADIDACATAAAVRARWCENLDELDHSAGAVVSAQTVDEVRRLALRYLDGRDALFAGRIADRRIVDGHGDLLADDVFCTPDGPVPLDCLEFDDRLRFVDGVDDAAFLAMDLEFLGRRDLADHFLDQYQELAGDSAPRSLVDFYIAYRAVVRAKVDCIKVGQGHEDAAADAGWHLDIAANHLKAATVRLVLVGGGPGTGKTTLSGALGESVGAHVISTDNVRRELQDSGVVHGAAGALESGLYSPENVALVYDTVLHRAAVLLAHGESVVLDGTWRDPGHRRAARDCADRSSAVLVELACDTELSAAQTRITHRTSTTSDATPQIAADITTPVWHGAHRVDTGRPLADSVAEAQQICCLAY</sequence>
<dbReference type="Pfam" id="PF13671">
    <property type="entry name" value="AAA_33"/>
    <property type="match status" value="1"/>
</dbReference>
<dbReference type="SUPFAM" id="SSF56112">
    <property type="entry name" value="Protein kinase-like (PK-like)"/>
    <property type="match status" value="1"/>
</dbReference>
<accession>A0A5Q5BG48</accession>
<dbReference type="KEGG" id="mmc:Mmcs_1074"/>
<dbReference type="PANTHER" id="PTHR43883:SF1">
    <property type="entry name" value="GLUCONOKINASE"/>
    <property type="match status" value="1"/>
</dbReference>
<dbReference type="InterPro" id="IPR027417">
    <property type="entry name" value="P-loop_NTPase"/>
</dbReference>
<dbReference type="AlphaFoldDB" id="A0A5Q5BG48"/>
<reference evidence="2" key="1">
    <citation type="submission" date="2006-06" db="EMBL/GenBank/DDBJ databases">
        <title>Complete sequence of chromosome of Mycobacterium sp. MCS.</title>
        <authorList>
            <consortium name="US DOE Joint Genome Institute"/>
            <person name="Copeland A."/>
            <person name="Lucas S."/>
            <person name="Lapidus A."/>
            <person name="Barry K."/>
            <person name="Detter J.C."/>
            <person name="Glavina del Rio T."/>
            <person name="Hammon N."/>
            <person name="Israni S."/>
            <person name="Dalin E."/>
            <person name="Tice H."/>
            <person name="Pitluck S."/>
            <person name="Martinez M."/>
            <person name="Schmutz J."/>
            <person name="Larimer F."/>
            <person name="Land M."/>
            <person name="Hauser L."/>
            <person name="Kyrpides N."/>
            <person name="Kim E."/>
            <person name="Miller C.D."/>
            <person name="Hughes J.E."/>
            <person name="Anderson A.J."/>
            <person name="Sims R.C."/>
            <person name="Richardson P."/>
        </authorList>
    </citation>
    <scope>NUCLEOTIDE SEQUENCE [LARGE SCALE GENOMIC DNA]</scope>
    <source>
        <strain evidence="2">MCS</strain>
    </source>
</reference>
<evidence type="ECO:0000256" key="1">
    <source>
        <dbReference type="SAM" id="MobiDB-lite"/>
    </source>
</evidence>
<proteinExistence type="predicted"/>
<evidence type="ECO:0000313" key="2">
    <source>
        <dbReference type="EMBL" id="ABG07188.1"/>
    </source>
</evidence>
<organism evidence="2">
    <name type="scientific">Mycobacterium sp. (strain MCS)</name>
    <dbReference type="NCBI Taxonomy" id="164756"/>
    <lineage>
        <taxon>Bacteria</taxon>
        <taxon>Bacillati</taxon>
        <taxon>Actinomycetota</taxon>
        <taxon>Actinomycetes</taxon>
        <taxon>Mycobacteriales</taxon>
        <taxon>Mycobacteriaceae</taxon>
        <taxon>Mycobacterium</taxon>
    </lineage>
</organism>
<protein>
    <recommendedName>
        <fullName evidence="3">AAA family ATPase</fullName>
    </recommendedName>
</protein>
<name>A0A5Q5BG48_MYCSS</name>
<evidence type="ECO:0008006" key="3">
    <source>
        <dbReference type="Google" id="ProtNLM"/>
    </source>
</evidence>
<feature type="region of interest" description="Disordered" evidence="1">
    <location>
        <begin position="1"/>
        <end position="43"/>
    </location>
</feature>
<dbReference type="EMBL" id="CP000384">
    <property type="protein sequence ID" value="ABG07188.1"/>
    <property type="molecule type" value="Genomic_DNA"/>
</dbReference>
<gene>
    <name evidence="2" type="ordered locus">Mmcs_1074</name>
</gene>
<dbReference type="Gene3D" id="3.40.50.300">
    <property type="entry name" value="P-loop containing nucleotide triphosphate hydrolases"/>
    <property type="match status" value="1"/>
</dbReference>
<dbReference type="SUPFAM" id="SSF52540">
    <property type="entry name" value="P-loop containing nucleoside triphosphate hydrolases"/>
    <property type="match status" value="1"/>
</dbReference>
<dbReference type="InterPro" id="IPR052732">
    <property type="entry name" value="Cell-binding_unc_protein"/>
</dbReference>